<keyword evidence="4" id="KW-0479">Metal-binding</keyword>
<gene>
    <name evidence="8" type="ORF">G7Z17_g855</name>
</gene>
<organism evidence="8 9">
    <name type="scientific">Cylindrodendrum hubeiense</name>
    <dbReference type="NCBI Taxonomy" id="595255"/>
    <lineage>
        <taxon>Eukaryota</taxon>
        <taxon>Fungi</taxon>
        <taxon>Dikarya</taxon>
        <taxon>Ascomycota</taxon>
        <taxon>Pezizomycotina</taxon>
        <taxon>Sordariomycetes</taxon>
        <taxon>Hypocreomycetidae</taxon>
        <taxon>Hypocreales</taxon>
        <taxon>Nectriaceae</taxon>
        <taxon>Cylindrodendrum</taxon>
    </lineage>
</organism>
<evidence type="ECO:0000256" key="3">
    <source>
        <dbReference type="ARBA" id="ARBA00022617"/>
    </source>
</evidence>
<keyword evidence="6" id="KW-0408">Iron</keyword>
<dbReference type="Gene3D" id="1.10.630.10">
    <property type="entry name" value="Cytochrome P450"/>
    <property type="match status" value="1"/>
</dbReference>
<dbReference type="PANTHER" id="PTHR24305">
    <property type="entry name" value="CYTOCHROME P450"/>
    <property type="match status" value="1"/>
</dbReference>
<dbReference type="InterPro" id="IPR001128">
    <property type="entry name" value="Cyt_P450"/>
</dbReference>
<keyword evidence="3" id="KW-0349">Heme</keyword>
<evidence type="ECO:0000256" key="1">
    <source>
        <dbReference type="ARBA" id="ARBA00001971"/>
    </source>
</evidence>
<accession>A0A9P5LD31</accession>
<keyword evidence="9" id="KW-1185">Reference proteome</keyword>
<dbReference type="Pfam" id="PF00067">
    <property type="entry name" value="p450"/>
    <property type="match status" value="1"/>
</dbReference>
<evidence type="ECO:0008006" key="10">
    <source>
        <dbReference type="Google" id="ProtNLM"/>
    </source>
</evidence>
<dbReference type="PANTHER" id="PTHR24305:SF77">
    <property type="entry name" value="CYTOCHROME P450 MONOOXYGENASE"/>
    <property type="match status" value="1"/>
</dbReference>
<dbReference type="GO" id="GO:0016705">
    <property type="term" value="F:oxidoreductase activity, acting on paired donors, with incorporation or reduction of molecular oxygen"/>
    <property type="evidence" value="ECO:0007669"/>
    <property type="project" value="InterPro"/>
</dbReference>
<keyword evidence="5" id="KW-0560">Oxidoreductase</keyword>
<dbReference type="CDD" id="cd11060">
    <property type="entry name" value="CYP57A1-like"/>
    <property type="match status" value="1"/>
</dbReference>
<evidence type="ECO:0000256" key="4">
    <source>
        <dbReference type="ARBA" id="ARBA00022723"/>
    </source>
</evidence>
<reference evidence="8" key="1">
    <citation type="submission" date="2020-03" db="EMBL/GenBank/DDBJ databases">
        <title>Draft Genome Sequence of Cylindrodendrum hubeiense.</title>
        <authorList>
            <person name="Buettner E."/>
            <person name="Kellner H."/>
        </authorList>
    </citation>
    <scope>NUCLEOTIDE SEQUENCE</scope>
    <source>
        <strain evidence="8">IHI 201604</strain>
    </source>
</reference>
<dbReference type="InterPro" id="IPR050121">
    <property type="entry name" value="Cytochrome_P450_monoxygenase"/>
</dbReference>
<name>A0A9P5LD31_9HYPO</name>
<dbReference type="SUPFAM" id="SSF48264">
    <property type="entry name" value="Cytochrome P450"/>
    <property type="match status" value="1"/>
</dbReference>
<sequence>MYAILFLGLIFFWYIVSGTVAWIRLGEFAVPSWTAHFSYLWLAKTTYSGRQYWVHRELHRKLGPLVRIGPNEILTDDPDIIREISSVRSSYARAEWYLTGRFNPYHDNIFTLLDPSVHQKAKLRTGGTYSGRETGSELEPAIDHQVKELVDLLRRKYASSTEAQKFVDLGLVTGFFTMDAITRLAFGQEFGYLKEDKDCHNFLSGLKELWPQMSTSADVPWIRRFLFSKPVLKFFGPKPTDKKGFGALMGVAKHYVSERFSTDTKQGQDMLDSFIRRGMTQEECEVEGLFMIIAGTESTASAIRSVLLHTITSPRVYTNLKLEITRAVAEGKASCPITLEEAKRLPYLQAVIYEGLRMRPPILGLFPKVVPAGGANFHGKYVPAGTNICMNTSSLLRSEAMFGPDADLFRPERFMELEDLRRAEMQRNVELAFGHATS</sequence>
<evidence type="ECO:0000313" key="8">
    <source>
        <dbReference type="EMBL" id="KAF7557325.1"/>
    </source>
</evidence>
<dbReference type="InterPro" id="IPR036396">
    <property type="entry name" value="Cyt_P450_sf"/>
</dbReference>
<comment type="caution">
    <text evidence="8">The sequence shown here is derived from an EMBL/GenBank/DDBJ whole genome shotgun (WGS) entry which is preliminary data.</text>
</comment>
<dbReference type="PRINTS" id="PR00463">
    <property type="entry name" value="EP450I"/>
</dbReference>
<proteinExistence type="inferred from homology"/>
<evidence type="ECO:0000313" key="9">
    <source>
        <dbReference type="Proteomes" id="UP000722485"/>
    </source>
</evidence>
<evidence type="ECO:0000256" key="2">
    <source>
        <dbReference type="ARBA" id="ARBA00010617"/>
    </source>
</evidence>
<dbReference type="EMBL" id="JAANBB010000006">
    <property type="protein sequence ID" value="KAF7557325.1"/>
    <property type="molecule type" value="Genomic_DNA"/>
</dbReference>
<dbReference type="GO" id="GO:0004497">
    <property type="term" value="F:monooxygenase activity"/>
    <property type="evidence" value="ECO:0007669"/>
    <property type="project" value="UniProtKB-KW"/>
</dbReference>
<dbReference type="OrthoDB" id="3934656at2759"/>
<dbReference type="AlphaFoldDB" id="A0A9P5LD31"/>
<protein>
    <recommendedName>
        <fullName evidence="10">P450 monooxygenase</fullName>
    </recommendedName>
</protein>
<comment type="cofactor">
    <cofactor evidence="1">
        <name>heme</name>
        <dbReference type="ChEBI" id="CHEBI:30413"/>
    </cofactor>
</comment>
<keyword evidence="7" id="KW-0503">Monooxygenase</keyword>
<dbReference type="GO" id="GO:0020037">
    <property type="term" value="F:heme binding"/>
    <property type="evidence" value="ECO:0007669"/>
    <property type="project" value="InterPro"/>
</dbReference>
<dbReference type="Proteomes" id="UP000722485">
    <property type="component" value="Unassembled WGS sequence"/>
</dbReference>
<dbReference type="GO" id="GO:0005506">
    <property type="term" value="F:iron ion binding"/>
    <property type="evidence" value="ECO:0007669"/>
    <property type="project" value="InterPro"/>
</dbReference>
<dbReference type="InterPro" id="IPR002401">
    <property type="entry name" value="Cyt_P450_E_grp-I"/>
</dbReference>
<evidence type="ECO:0000256" key="7">
    <source>
        <dbReference type="ARBA" id="ARBA00023033"/>
    </source>
</evidence>
<evidence type="ECO:0000256" key="5">
    <source>
        <dbReference type="ARBA" id="ARBA00023002"/>
    </source>
</evidence>
<evidence type="ECO:0000256" key="6">
    <source>
        <dbReference type="ARBA" id="ARBA00023004"/>
    </source>
</evidence>
<comment type="similarity">
    <text evidence="2">Belongs to the cytochrome P450 family.</text>
</comment>